<comment type="subcellular location">
    <subcellularLocation>
        <location evidence="1">Cell membrane</location>
        <topology evidence="1">Multi-pass membrane protein</topology>
    </subcellularLocation>
</comment>
<evidence type="ECO:0000256" key="5">
    <source>
        <dbReference type="ARBA" id="ARBA00023136"/>
    </source>
</evidence>
<dbReference type="Proteomes" id="UP000031829">
    <property type="component" value="Chromosome"/>
</dbReference>
<accession>A0A0B6AI96</accession>
<reference evidence="6 7" key="1">
    <citation type="journal article" date="2015" name="Genome Announc.">
        <title>Complete genome sequences for 35 biothreat assay-relevant bacillus species.</title>
        <authorList>
            <person name="Johnson S.L."/>
            <person name="Daligault H.E."/>
            <person name="Davenport K.W."/>
            <person name="Jaissle J."/>
            <person name="Frey K.G."/>
            <person name="Ladner J.T."/>
            <person name="Broomall S.M."/>
            <person name="Bishop-Lilly K.A."/>
            <person name="Bruce D.C."/>
            <person name="Gibbons H.S."/>
            <person name="Coyne S.R."/>
            <person name="Lo C.C."/>
            <person name="Meincke L."/>
            <person name="Munk A.C."/>
            <person name="Koroleva G.I."/>
            <person name="Rosenzweig C.N."/>
            <person name="Palacios G.F."/>
            <person name="Redden C.L."/>
            <person name="Minogue T.D."/>
            <person name="Chain P.S."/>
        </authorList>
    </citation>
    <scope>NUCLEOTIDE SEQUENCE [LARGE SCALE GENOMIC DNA]</scope>
    <source>
        <strain evidence="7">ATCC 14581 / DSM 32 / JCM 2506 / NBRC 15308 / NCIMB 9376 / NCTC 10342 / NRRL B-14308 / VKM B-512</strain>
    </source>
</reference>
<proteinExistence type="predicted"/>
<name>A0A0B6AI96_PRIM2</name>
<evidence type="ECO:0000256" key="1">
    <source>
        <dbReference type="ARBA" id="ARBA00004651"/>
    </source>
</evidence>
<dbReference type="EMBL" id="CP009920">
    <property type="protein sequence ID" value="AJI23251.1"/>
    <property type="molecule type" value="Genomic_DNA"/>
</dbReference>
<dbReference type="GeneID" id="93640857"/>
<evidence type="ECO:0000256" key="2">
    <source>
        <dbReference type="ARBA" id="ARBA00022475"/>
    </source>
</evidence>
<protein>
    <submittedName>
        <fullName evidence="6">Uncharacterized protein</fullName>
    </submittedName>
</protein>
<dbReference type="PIRSF" id="PIRSF006483">
    <property type="entry name" value="Membrane_protein_YitT"/>
    <property type="match status" value="1"/>
</dbReference>
<dbReference type="PATRIC" id="fig|592022.4.peg.428"/>
<dbReference type="Pfam" id="PF10035">
    <property type="entry name" value="DUF2179"/>
    <property type="match status" value="1"/>
</dbReference>
<keyword evidence="5" id="KW-0472">Membrane</keyword>
<dbReference type="PANTHER" id="PTHR33545:SF4">
    <property type="entry name" value="UPF0750 MEMBRANE PROTEIN YXKD"/>
    <property type="match status" value="1"/>
</dbReference>
<evidence type="ECO:0000313" key="6">
    <source>
        <dbReference type="EMBL" id="AJI23251.1"/>
    </source>
</evidence>
<gene>
    <name evidence="6" type="ORF">BG04_2791</name>
</gene>
<evidence type="ECO:0000256" key="4">
    <source>
        <dbReference type="ARBA" id="ARBA00022989"/>
    </source>
</evidence>
<dbReference type="InterPro" id="IPR051461">
    <property type="entry name" value="UPF0750_membrane"/>
</dbReference>
<dbReference type="InterPro" id="IPR019264">
    <property type="entry name" value="DUF2179"/>
</dbReference>
<dbReference type="Pfam" id="PF02588">
    <property type="entry name" value="YitT_membrane"/>
    <property type="match status" value="1"/>
</dbReference>
<sequence length="288" mass="31821">MKTIYKDIILIIVGALLVAASIDFFVIPNKLGDGSTVGIALVLYYLFHIPTSISTFLVNLIFIALAYKFLTKKTILYTILGAVMTSVFLGLVSYIPFHVHDMILGIVFGALLMGTGLALIFIADGSTGGTTLLAYLLNYTKGYNISKSMFYMDSVIILASVFAIGVNNMLYTFIFVYLCAKIVDVVIEGFHNKKAMTIMSDQYKDIAQVITSEFGNAATIFYGYGYYANKDKRIIYVVIKKNELLKIKKKIQQIDPNSFIVIHEVKEVVGGKFGFIGNSPHETKAAAK</sequence>
<dbReference type="HOGENOM" id="CLU_063199_1_1_9"/>
<keyword evidence="3" id="KW-0812">Transmembrane</keyword>
<dbReference type="RefSeq" id="WP_013081605.1">
    <property type="nucleotide sequence ID" value="NZ_BCVB01000014.1"/>
</dbReference>
<dbReference type="CDD" id="cd16380">
    <property type="entry name" value="YitT_C"/>
    <property type="match status" value="1"/>
</dbReference>
<dbReference type="Gene3D" id="3.30.70.120">
    <property type="match status" value="1"/>
</dbReference>
<dbReference type="InterPro" id="IPR003740">
    <property type="entry name" value="YitT"/>
</dbReference>
<dbReference type="GO" id="GO:0005886">
    <property type="term" value="C:plasma membrane"/>
    <property type="evidence" value="ECO:0007669"/>
    <property type="project" value="UniProtKB-SubCell"/>
</dbReference>
<dbReference type="PANTHER" id="PTHR33545">
    <property type="entry name" value="UPF0750 MEMBRANE PROTEIN YITT-RELATED"/>
    <property type="match status" value="1"/>
</dbReference>
<keyword evidence="2" id="KW-1003">Cell membrane</keyword>
<organism evidence="6 7">
    <name type="scientific">Priestia megaterium (strain ATCC 14581 / DSM 32 / CCUG 1817 / JCM 2506 / NBRC 15308 / NCIMB 9376 / NCTC 10342 / NRRL B-14308 / VKM B-512 / Ford 19)</name>
    <name type="common">Bacillus megaterium</name>
    <dbReference type="NCBI Taxonomy" id="1348623"/>
    <lineage>
        <taxon>Bacteria</taxon>
        <taxon>Bacillati</taxon>
        <taxon>Bacillota</taxon>
        <taxon>Bacilli</taxon>
        <taxon>Bacillales</taxon>
        <taxon>Bacillaceae</taxon>
        <taxon>Priestia</taxon>
    </lineage>
</organism>
<evidence type="ECO:0000256" key="3">
    <source>
        <dbReference type="ARBA" id="ARBA00022692"/>
    </source>
</evidence>
<keyword evidence="4" id="KW-1133">Transmembrane helix</keyword>
<dbReference type="KEGG" id="bmeg:BG04_2791"/>
<evidence type="ECO:0000313" key="7">
    <source>
        <dbReference type="Proteomes" id="UP000031829"/>
    </source>
</evidence>
<dbReference type="AlphaFoldDB" id="A0A0B6AI96"/>
<dbReference type="InterPro" id="IPR015867">
    <property type="entry name" value="N-reg_PII/ATP_PRibTrfase_C"/>
</dbReference>